<dbReference type="Pfam" id="PF12348">
    <property type="entry name" value="CLASP_N"/>
    <property type="match status" value="1"/>
</dbReference>
<evidence type="ECO:0000256" key="1">
    <source>
        <dbReference type="SAM" id="MobiDB-lite"/>
    </source>
</evidence>
<dbReference type="SMART" id="SM01349">
    <property type="entry name" value="TOG"/>
    <property type="match status" value="2"/>
</dbReference>
<evidence type="ECO:0000259" key="2">
    <source>
        <dbReference type="SMART" id="SM01349"/>
    </source>
</evidence>
<feature type="compositionally biased region" description="Polar residues" evidence="1">
    <location>
        <begin position="801"/>
        <end position="815"/>
    </location>
</feature>
<feature type="region of interest" description="Disordered" evidence="1">
    <location>
        <begin position="87"/>
        <end position="128"/>
    </location>
</feature>
<feature type="domain" description="TOG" evidence="2">
    <location>
        <begin position="154"/>
        <end position="390"/>
    </location>
</feature>
<feature type="region of interest" description="Disordered" evidence="1">
    <location>
        <begin position="382"/>
        <end position="561"/>
    </location>
</feature>
<feature type="compositionally biased region" description="Polar residues" evidence="1">
    <location>
        <begin position="479"/>
        <end position="491"/>
    </location>
</feature>
<dbReference type="GO" id="GO:0072686">
    <property type="term" value="C:mitotic spindle"/>
    <property type="evidence" value="ECO:0007669"/>
    <property type="project" value="TreeGrafter"/>
</dbReference>
<feature type="compositionally biased region" description="Low complexity" evidence="1">
    <location>
        <begin position="821"/>
        <end position="830"/>
    </location>
</feature>
<dbReference type="GO" id="GO:0008017">
    <property type="term" value="F:microtubule binding"/>
    <property type="evidence" value="ECO:0007669"/>
    <property type="project" value="TreeGrafter"/>
</dbReference>
<evidence type="ECO:0000313" key="4">
    <source>
        <dbReference type="Proteomes" id="UP000186922"/>
    </source>
</evidence>
<dbReference type="Gene3D" id="1.25.10.10">
    <property type="entry name" value="Leucine-rich Repeat Variant"/>
    <property type="match status" value="3"/>
</dbReference>
<evidence type="ECO:0000313" key="3">
    <source>
        <dbReference type="EMBL" id="GAU88267.1"/>
    </source>
</evidence>
<feature type="compositionally biased region" description="Polar residues" evidence="1">
    <location>
        <begin position="87"/>
        <end position="114"/>
    </location>
</feature>
<dbReference type="SUPFAM" id="SSF48371">
    <property type="entry name" value="ARM repeat"/>
    <property type="match status" value="1"/>
</dbReference>
<keyword evidence="4" id="KW-1185">Reference proteome</keyword>
<dbReference type="InterPro" id="IPR016024">
    <property type="entry name" value="ARM-type_fold"/>
</dbReference>
<feature type="compositionally biased region" description="Polar residues" evidence="1">
    <location>
        <begin position="526"/>
        <end position="541"/>
    </location>
</feature>
<dbReference type="GO" id="GO:0040001">
    <property type="term" value="P:establishment of mitotic spindle localization"/>
    <property type="evidence" value="ECO:0007669"/>
    <property type="project" value="TreeGrafter"/>
</dbReference>
<dbReference type="InterPro" id="IPR024395">
    <property type="entry name" value="CLASP_N_dom"/>
</dbReference>
<dbReference type="PANTHER" id="PTHR21567:SF9">
    <property type="entry name" value="CLIP-ASSOCIATING PROTEIN"/>
    <property type="match status" value="1"/>
</dbReference>
<dbReference type="GO" id="GO:0005876">
    <property type="term" value="C:spindle microtubule"/>
    <property type="evidence" value="ECO:0007669"/>
    <property type="project" value="TreeGrafter"/>
</dbReference>
<reference evidence="3 4" key="1">
    <citation type="journal article" date="2016" name="Nat. Commun.">
        <title>Extremotolerant tardigrade genome and improved radiotolerance of human cultured cells by tardigrade-unique protein.</title>
        <authorList>
            <person name="Hashimoto T."/>
            <person name="Horikawa D.D."/>
            <person name="Saito Y."/>
            <person name="Kuwahara H."/>
            <person name="Kozuka-Hata H."/>
            <person name="Shin-I T."/>
            <person name="Minakuchi Y."/>
            <person name="Ohishi K."/>
            <person name="Motoyama A."/>
            <person name="Aizu T."/>
            <person name="Enomoto A."/>
            <person name="Kondo K."/>
            <person name="Tanaka S."/>
            <person name="Hara Y."/>
            <person name="Koshikawa S."/>
            <person name="Sagara H."/>
            <person name="Miura T."/>
            <person name="Yokobori S."/>
            <person name="Miyagawa K."/>
            <person name="Suzuki Y."/>
            <person name="Kubo T."/>
            <person name="Oyama M."/>
            <person name="Kohara Y."/>
            <person name="Fujiyama A."/>
            <person name="Arakawa K."/>
            <person name="Katayama T."/>
            <person name="Toyoda A."/>
            <person name="Kunieda T."/>
        </authorList>
    </citation>
    <scope>NUCLEOTIDE SEQUENCE [LARGE SCALE GENOMIC DNA]</scope>
    <source>
        <strain evidence="3 4">YOKOZUNA-1</strain>
    </source>
</reference>
<dbReference type="OrthoDB" id="46159at2759"/>
<dbReference type="GO" id="GO:0005881">
    <property type="term" value="C:cytoplasmic microtubule"/>
    <property type="evidence" value="ECO:0007669"/>
    <property type="project" value="TreeGrafter"/>
</dbReference>
<dbReference type="GO" id="GO:0045180">
    <property type="term" value="C:basal cortex"/>
    <property type="evidence" value="ECO:0007669"/>
    <property type="project" value="TreeGrafter"/>
</dbReference>
<dbReference type="Proteomes" id="UP000186922">
    <property type="component" value="Unassembled WGS sequence"/>
</dbReference>
<proteinExistence type="predicted"/>
<feature type="region of interest" description="Disordered" evidence="1">
    <location>
        <begin position="787"/>
        <end position="838"/>
    </location>
</feature>
<name>A0A1D1ULY5_RAMVA</name>
<feature type="domain" description="TOG" evidence="2">
    <location>
        <begin position="892"/>
        <end position="1113"/>
    </location>
</feature>
<comment type="caution">
    <text evidence="3">The sequence shown here is derived from an EMBL/GenBank/DDBJ whole genome shotgun (WGS) entry which is preliminary data.</text>
</comment>
<gene>
    <name evidence="3" type="primary">RvY_01005</name>
    <name evidence="3" type="synonym">RvY_01005.1</name>
    <name evidence="3" type="ORF">RvY_01005-1</name>
</gene>
<feature type="compositionally biased region" description="Basic and acidic residues" evidence="1">
    <location>
        <begin position="862"/>
        <end position="873"/>
    </location>
</feature>
<feature type="region of interest" description="Disordered" evidence="1">
    <location>
        <begin position="860"/>
        <end position="882"/>
    </location>
</feature>
<accession>A0A1D1ULY5</accession>
<sequence length="1113" mass="122261">MATSNTHLWKSDQDWILLFDNLMKYPNGRRASSAAVMTTSALTPLQTPMQGHQYNPSVATASPTDFSSFVRSSSRSSGRFITPLRSRMTSATGSGQSSVSPLQPSQGTWSSTTKCSREMPLSSGSPSSTAFNNVGGVEADDFIDSFLDVPRITHIVSGSAVEAEMAKISQVLSDVMLDWAKRVDALKRLRSVVLAGGDIYKEFYASLRFTDVSLQISVKDLRSQVVREACVTLAFFAQQLGPKFERTAEVLLPHLISLIPNSTKIISTCGIVTIRFILQNTHSSKLIPILVNHLRESRSKDVRRYCCEFVKHILFVWPKEPLEKYASLLQEAIKRGITDADPEARALSRQAYWQLNHVFPGAGENLLNQLDPANVRMLQEVRQPGSAMPQRSLPESPRGTPSRDSSCTRPPSRLRKPTGHSESENEPLQPSGAPPRSSSAIDTEAARRARARIAPPSGKTVDHSSGLATPLRSRRALITPSTTASRGTSPASALRKPGVSRSVATSRDSSPDKRTFSGLPVRRAPSVSSTPVATRKNSTGYRSEDEGDTGSQLGSQTSLSGNGSCYDVPEILSLLGNPNWSSRKEGLLGLRSHLRSGGRLYPADVDNVRLLLTRMMSDPTTKVFSLFLDTLYDFLNAHKLDLGSWLYTLLTRLFNKMSVELLPTVQAKLDRCFDLIRASFAAENQFQQLLKFVNDSLQTPNLKVKVAFLNYLVTLITSNMGPNDFKNTSAVRIGVTKLVNWTLDGKSTELRRASQSVIIALHHLNSGEFTAMLALMDEYLRDTALKTISGPTRREGRGESSRQTSAANSRQASSSDLRKVPSSASSPQSSNDENLNPHDFYASLKQTTDAIDKLNTFLNVDHSSDDEGRRNGGSEDSGFSRTSLNNIPAAVELEHSSQDGELDLPAESPQNKDILSLLWNLQCQAESGDTKTWSGPDGDSAVYILQEAMEHEAPSVLSAAMQCCTNLARAKAACIERILPSILNLCHNERQEVISEAHQCLKEITSQLPLDKVLEALAVPLLSENQPMNTRAVSFLLRLVQETPTQKVRESLPSILTPVVQGFSDSQEPNVRKDCMLIIVDVQSRTSTEAVTPFIRNLSPNKIKLLNLYLHRK</sequence>
<dbReference type="InterPro" id="IPR011989">
    <property type="entry name" value="ARM-like"/>
</dbReference>
<dbReference type="EMBL" id="BDGG01000001">
    <property type="protein sequence ID" value="GAU88267.1"/>
    <property type="molecule type" value="Genomic_DNA"/>
</dbReference>
<dbReference type="STRING" id="947166.A0A1D1ULY5"/>
<organism evidence="3 4">
    <name type="scientific">Ramazzottius varieornatus</name>
    <name type="common">Water bear</name>
    <name type="synonym">Tardigrade</name>
    <dbReference type="NCBI Taxonomy" id="947166"/>
    <lineage>
        <taxon>Eukaryota</taxon>
        <taxon>Metazoa</taxon>
        <taxon>Ecdysozoa</taxon>
        <taxon>Tardigrada</taxon>
        <taxon>Eutardigrada</taxon>
        <taxon>Parachela</taxon>
        <taxon>Hypsibioidea</taxon>
        <taxon>Ramazzottiidae</taxon>
        <taxon>Ramazzottius</taxon>
    </lineage>
</organism>
<protein>
    <recommendedName>
        <fullName evidence="2">TOG domain-containing protein</fullName>
    </recommendedName>
</protein>
<dbReference type="GO" id="GO:0000776">
    <property type="term" value="C:kinetochore"/>
    <property type="evidence" value="ECO:0007669"/>
    <property type="project" value="TreeGrafter"/>
</dbReference>
<feature type="compositionally biased region" description="Low complexity" evidence="1">
    <location>
        <begin position="549"/>
        <end position="561"/>
    </location>
</feature>
<dbReference type="GO" id="GO:0005815">
    <property type="term" value="C:microtubule organizing center"/>
    <property type="evidence" value="ECO:0007669"/>
    <property type="project" value="TreeGrafter"/>
</dbReference>
<dbReference type="AlphaFoldDB" id="A0A1D1ULY5"/>
<dbReference type="GO" id="GO:0090307">
    <property type="term" value="P:mitotic spindle assembly"/>
    <property type="evidence" value="ECO:0007669"/>
    <property type="project" value="TreeGrafter"/>
</dbReference>
<dbReference type="InterPro" id="IPR034085">
    <property type="entry name" value="TOG"/>
</dbReference>
<dbReference type="PANTHER" id="PTHR21567">
    <property type="entry name" value="CLASP"/>
    <property type="match status" value="1"/>
</dbReference>